<keyword evidence="3" id="KW-1185">Reference proteome</keyword>
<evidence type="ECO:0000313" key="3">
    <source>
        <dbReference type="Proteomes" id="UP000727456"/>
    </source>
</evidence>
<dbReference type="Proteomes" id="UP000727456">
    <property type="component" value="Unassembled WGS sequence"/>
</dbReference>
<comment type="caution">
    <text evidence="2">The sequence shown here is derived from an EMBL/GenBank/DDBJ whole genome shotgun (WGS) entry which is preliminary data.</text>
</comment>
<protein>
    <submittedName>
        <fullName evidence="2">Uncharacterized protein</fullName>
    </submittedName>
</protein>
<name>A0ABX0TST4_9SPHN</name>
<sequence>MSDPKTYDPMRARVPKGERPTFFDDPSIDRLWWVTLALLGEVTTLRDRLDAHERLAARHGLFTAADVDTFEATEDEAAARAAERQALVERTLRAITIEVEAARRAGAEGQRRVQEDEDASPSGAG</sequence>
<dbReference type="EMBL" id="JAAOZC010000005">
    <property type="protein sequence ID" value="NIJ08537.1"/>
    <property type="molecule type" value="Genomic_DNA"/>
</dbReference>
<feature type="region of interest" description="Disordered" evidence="1">
    <location>
        <begin position="104"/>
        <end position="125"/>
    </location>
</feature>
<gene>
    <name evidence="2" type="ORF">FHS31_002158</name>
</gene>
<dbReference type="RefSeq" id="WP_167073390.1">
    <property type="nucleotide sequence ID" value="NZ_JAAOZC010000005.1"/>
</dbReference>
<proteinExistence type="predicted"/>
<reference evidence="2 3" key="1">
    <citation type="submission" date="2020-03" db="EMBL/GenBank/DDBJ databases">
        <title>Genomic Encyclopedia of Type Strains, Phase III (KMG-III): the genomes of soil and plant-associated and newly described type strains.</title>
        <authorList>
            <person name="Whitman W."/>
        </authorList>
    </citation>
    <scope>NUCLEOTIDE SEQUENCE [LARGE SCALE GENOMIC DNA]</scope>
    <source>
        <strain evidence="2 3">CECT 8804</strain>
    </source>
</reference>
<organism evidence="2 3">
    <name type="scientific">Sphingomonas vulcanisoli</name>
    <dbReference type="NCBI Taxonomy" id="1658060"/>
    <lineage>
        <taxon>Bacteria</taxon>
        <taxon>Pseudomonadati</taxon>
        <taxon>Pseudomonadota</taxon>
        <taxon>Alphaproteobacteria</taxon>
        <taxon>Sphingomonadales</taxon>
        <taxon>Sphingomonadaceae</taxon>
        <taxon>Sphingomonas</taxon>
    </lineage>
</organism>
<feature type="compositionally biased region" description="Basic and acidic residues" evidence="1">
    <location>
        <begin position="104"/>
        <end position="114"/>
    </location>
</feature>
<evidence type="ECO:0000256" key="1">
    <source>
        <dbReference type="SAM" id="MobiDB-lite"/>
    </source>
</evidence>
<accession>A0ABX0TST4</accession>
<evidence type="ECO:0000313" key="2">
    <source>
        <dbReference type="EMBL" id="NIJ08537.1"/>
    </source>
</evidence>